<feature type="transmembrane region" description="Helical" evidence="1">
    <location>
        <begin position="6"/>
        <end position="23"/>
    </location>
</feature>
<keyword evidence="1" id="KW-0472">Membrane</keyword>
<keyword evidence="1" id="KW-0812">Transmembrane</keyword>
<dbReference type="EMBL" id="UAQP01000005">
    <property type="protein sequence ID" value="SPU53613.1"/>
    <property type="molecule type" value="Genomic_DNA"/>
</dbReference>
<keyword evidence="1" id="KW-1133">Transmembrane helix</keyword>
<protein>
    <submittedName>
        <fullName evidence="3">Protein of uncharacterized function (DUF2726)</fullName>
    </submittedName>
</protein>
<dbReference type="Proteomes" id="UP000251186">
    <property type="component" value="Unassembled WGS sequence"/>
</dbReference>
<sequence>MDTTPAVVAIIVFLVIVGAWELSRKRPKRRHTHRSNLGSFRPGAKIAARPKVATAQLDMVMRAAFQARPLMSRAEASVFYTAERAIKRLDIKGRVMAQVSLGEILRSPDDEAFRAINSKRVDILVISQTGWPLAAVEYQGEAHYQGTAYARDAVKKAALQRAGIAYLEVTPQHSAEDIERDLARVLQAHMAPA</sequence>
<dbReference type="InterPro" id="IPR024402">
    <property type="entry name" value="DUF2726"/>
</dbReference>
<evidence type="ECO:0000313" key="3">
    <source>
        <dbReference type="EMBL" id="SPU53613.1"/>
    </source>
</evidence>
<evidence type="ECO:0000313" key="4">
    <source>
        <dbReference type="Proteomes" id="UP000251186"/>
    </source>
</evidence>
<evidence type="ECO:0000256" key="1">
    <source>
        <dbReference type="SAM" id="Phobius"/>
    </source>
</evidence>
<name>A0A2X1B8P5_BREVE</name>
<dbReference type="Pfam" id="PF10881">
    <property type="entry name" value="DUF2726"/>
    <property type="match status" value="1"/>
</dbReference>
<feature type="domain" description="DUF2726" evidence="2">
    <location>
        <begin position="68"/>
        <end position="182"/>
    </location>
</feature>
<dbReference type="AlphaFoldDB" id="A0A2X1B8P5"/>
<organism evidence="3 4">
    <name type="scientific">Brevundimonas vesicularis</name>
    <name type="common">Pseudomonas vesicularis</name>
    <dbReference type="NCBI Taxonomy" id="41276"/>
    <lineage>
        <taxon>Bacteria</taxon>
        <taxon>Pseudomonadati</taxon>
        <taxon>Pseudomonadota</taxon>
        <taxon>Alphaproteobacteria</taxon>
        <taxon>Caulobacterales</taxon>
        <taxon>Caulobacteraceae</taxon>
        <taxon>Brevundimonas</taxon>
    </lineage>
</organism>
<proteinExistence type="predicted"/>
<gene>
    <name evidence="3" type="ORF">NCTC11166_01685</name>
</gene>
<accession>A0A2X1B8P5</accession>
<evidence type="ECO:0000259" key="2">
    <source>
        <dbReference type="Pfam" id="PF10881"/>
    </source>
</evidence>
<reference evidence="3 4" key="1">
    <citation type="submission" date="2018-06" db="EMBL/GenBank/DDBJ databases">
        <authorList>
            <consortium name="Pathogen Informatics"/>
            <person name="Doyle S."/>
        </authorList>
    </citation>
    <scope>NUCLEOTIDE SEQUENCE [LARGE SCALE GENOMIC DNA]</scope>
    <source>
        <strain evidence="3 4">NCTC11166</strain>
    </source>
</reference>